<dbReference type="RefSeq" id="WP_117970576.1">
    <property type="nucleotide sequence ID" value="NZ_CAUFEU010000002.1"/>
</dbReference>
<accession>A0A413R812</accession>
<dbReference type="PANTHER" id="PTHR37293:SF5">
    <property type="entry name" value="DNA REPLICATION PROTEIN"/>
    <property type="match status" value="1"/>
</dbReference>
<proteinExistence type="inferred from homology"/>
<dbReference type="NCBIfam" id="TIGR01446">
    <property type="entry name" value="DnaD_dom"/>
    <property type="match status" value="1"/>
</dbReference>
<gene>
    <name evidence="3" type="ORF">DW944_07035</name>
</gene>
<evidence type="ECO:0000313" key="3">
    <source>
        <dbReference type="EMBL" id="RHA18278.1"/>
    </source>
</evidence>
<dbReference type="InterPro" id="IPR006343">
    <property type="entry name" value="DnaB/C_C"/>
</dbReference>
<evidence type="ECO:0000259" key="2">
    <source>
        <dbReference type="Pfam" id="PF07261"/>
    </source>
</evidence>
<dbReference type="InterPro" id="IPR034829">
    <property type="entry name" value="DnaD-like_sf"/>
</dbReference>
<sequence>MCKLVLDRGSIAEFTSVSNIFMDEYMPRANGEFIKIYLHLLRLVNSNNDIADELTTERIADKFNMLESDVIRALNYWAEQNLITLSYNSRNEISGITLESILRNRYIVKGITSTETNLLASASGQSESIPVPESTGHIIPAKRKYTPREILDFADNDTFNDVQLLAQTYLGRPLSSNDINSILYMIDGLCFDADFIEYIMDACIKDGFNSLSSIEKRAVEYAKKDINSIEEAKADKKFREGISKSIYKIFGQAPTVPVRKEIAYIAKWTDTYGFTDEIIIEACNRTMAHMHSGNLFNYTDGILTRWYTNNVKDMSDIEKLDKLHSEEMSKTFQKNIPFVNAKFSKTPKAAPKKQTFDQRTYDYKDLERKLIANRDIKLKSNK</sequence>
<organism evidence="3 4">
    <name type="scientific">Eubacterium ventriosum</name>
    <dbReference type="NCBI Taxonomy" id="39496"/>
    <lineage>
        <taxon>Bacteria</taxon>
        <taxon>Bacillati</taxon>
        <taxon>Bacillota</taxon>
        <taxon>Clostridia</taxon>
        <taxon>Eubacteriales</taxon>
        <taxon>Eubacteriaceae</taxon>
        <taxon>Eubacterium</taxon>
    </lineage>
</organism>
<dbReference type="InterPro" id="IPR053162">
    <property type="entry name" value="DnaD"/>
</dbReference>
<dbReference type="InterPro" id="IPR017019">
    <property type="entry name" value="DNA_replication_prd_bac"/>
</dbReference>
<dbReference type="Proteomes" id="UP000284779">
    <property type="component" value="Unassembled WGS sequence"/>
</dbReference>
<feature type="domain" description="DnaB/C C-terminal" evidence="2">
    <location>
        <begin position="260"/>
        <end position="319"/>
    </location>
</feature>
<reference evidence="3 4" key="1">
    <citation type="submission" date="2018-08" db="EMBL/GenBank/DDBJ databases">
        <title>A genome reference for cultivated species of the human gut microbiota.</title>
        <authorList>
            <person name="Zou Y."/>
            <person name="Xue W."/>
            <person name="Luo G."/>
        </authorList>
    </citation>
    <scope>NUCLEOTIDE SEQUENCE [LARGE SCALE GENOMIC DNA]</scope>
    <source>
        <strain evidence="3 4">AM44-11BH</strain>
    </source>
</reference>
<dbReference type="PANTHER" id="PTHR37293">
    <property type="entry name" value="PHAGE REPLICATION PROTEIN-RELATED"/>
    <property type="match status" value="1"/>
</dbReference>
<comment type="caution">
    <text evidence="3">The sequence shown here is derived from an EMBL/GenBank/DDBJ whole genome shotgun (WGS) entry which is preliminary data.</text>
</comment>
<comment type="similarity">
    <text evidence="1">Belongs to the DnaB/DnaD family.</text>
</comment>
<dbReference type="EMBL" id="QSFD01000006">
    <property type="protein sequence ID" value="RHA18278.1"/>
    <property type="molecule type" value="Genomic_DNA"/>
</dbReference>
<dbReference type="Pfam" id="PF07261">
    <property type="entry name" value="DnaB_2"/>
    <property type="match status" value="2"/>
</dbReference>
<evidence type="ECO:0000313" key="4">
    <source>
        <dbReference type="Proteomes" id="UP000284779"/>
    </source>
</evidence>
<dbReference type="PIRSF" id="PIRSF033722">
    <property type="entry name" value="DnaD_CA_C3587_prd"/>
    <property type="match status" value="1"/>
</dbReference>
<dbReference type="AlphaFoldDB" id="A0A413R812"/>
<dbReference type="SUPFAM" id="SSF158499">
    <property type="entry name" value="DnaD domain-like"/>
    <property type="match status" value="1"/>
</dbReference>
<keyword evidence="4" id="KW-1185">Reference proteome</keyword>
<feature type="domain" description="DnaB/C C-terminal" evidence="2">
    <location>
        <begin position="166"/>
        <end position="235"/>
    </location>
</feature>
<dbReference type="Gene3D" id="1.10.10.630">
    <property type="entry name" value="DnaD domain-like"/>
    <property type="match status" value="2"/>
</dbReference>
<name>A0A413R812_9FIRM</name>
<evidence type="ECO:0000256" key="1">
    <source>
        <dbReference type="ARBA" id="ARBA00093462"/>
    </source>
</evidence>
<protein>
    <submittedName>
        <fullName evidence="3">DnaD domain protein</fullName>
    </submittedName>
</protein>